<comment type="cofactor">
    <cofactor evidence="1 6">
        <name>heme</name>
        <dbReference type="ChEBI" id="CHEBI:30413"/>
    </cofactor>
</comment>
<feature type="binding site" description="axial binding residue" evidence="6">
    <location>
        <position position="489"/>
    </location>
    <ligand>
        <name>heme</name>
        <dbReference type="ChEBI" id="CHEBI:30413"/>
    </ligand>
    <ligandPart>
        <name>Fe</name>
        <dbReference type="ChEBI" id="CHEBI:18248"/>
    </ligandPart>
</feature>
<dbReference type="GO" id="GO:0005506">
    <property type="term" value="F:iron ion binding"/>
    <property type="evidence" value="ECO:0007669"/>
    <property type="project" value="InterPro"/>
</dbReference>
<dbReference type="Pfam" id="PF00067">
    <property type="entry name" value="p450"/>
    <property type="match status" value="1"/>
</dbReference>
<evidence type="ECO:0000256" key="3">
    <source>
        <dbReference type="ARBA" id="ARBA00022617"/>
    </source>
</evidence>
<reference evidence="7" key="1">
    <citation type="submission" date="2023-01" db="EMBL/GenBank/DDBJ databases">
        <authorList>
            <person name="Van Ghelder C."/>
            <person name="Rancurel C."/>
        </authorList>
    </citation>
    <scope>NUCLEOTIDE SEQUENCE</scope>
    <source>
        <strain evidence="7">CNCM I-4278</strain>
    </source>
</reference>
<evidence type="ECO:0000256" key="6">
    <source>
        <dbReference type="PIRSR" id="PIRSR602403-1"/>
    </source>
</evidence>
<dbReference type="Gene3D" id="1.10.630.10">
    <property type="entry name" value="Cytochrome P450"/>
    <property type="match status" value="1"/>
</dbReference>
<evidence type="ECO:0000256" key="2">
    <source>
        <dbReference type="ARBA" id="ARBA00010617"/>
    </source>
</evidence>
<dbReference type="EMBL" id="CAOQHR010000009">
    <property type="protein sequence ID" value="CAI6339841.1"/>
    <property type="molecule type" value="Genomic_DNA"/>
</dbReference>
<dbReference type="InterPro" id="IPR001128">
    <property type="entry name" value="Cyt_P450"/>
</dbReference>
<dbReference type="PRINTS" id="PR00465">
    <property type="entry name" value="EP450IV"/>
</dbReference>
<dbReference type="Proteomes" id="UP001152607">
    <property type="component" value="Unassembled WGS sequence"/>
</dbReference>
<organism evidence="7 8">
    <name type="scientific">Periconia digitata</name>
    <dbReference type="NCBI Taxonomy" id="1303443"/>
    <lineage>
        <taxon>Eukaryota</taxon>
        <taxon>Fungi</taxon>
        <taxon>Dikarya</taxon>
        <taxon>Ascomycota</taxon>
        <taxon>Pezizomycotina</taxon>
        <taxon>Dothideomycetes</taxon>
        <taxon>Pleosporomycetidae</taxon>
        <taxon>Pleosporales</taxon>
        <taxon>Massarineae</taxon>
        <taxon>Periconiaceae</taxon>
        <taxon>Periconia</taxon>
    </lineage>
</organism>
<keyword evidence="8" id="KW-1185">Reference proteome</keyword>
<name>A0A9W4UPB0_9PLEO</name>
<dbReference type="GO" id="GO:0020037">
    <property type="term" value="F:heme binding"/>
    <property type="evidence" value="ECO:0007669"/>
    <property type="project" value="InterPro"/>
</dbReference>
<evidence type="ECO:0000256" key="4">
    <source>
        <dbReference type="ARBA" id="ARBA00022723"/>
    </source>
</evidence>
<sequence>MGHAVLDWMVLHPAISTSVAAISVYILFNYVRQKHQPVLSSLKRPINAPNKLPLLGHTIPFTLDTPNFTTMLTKRFHGIPLRLRLLATDIVYLTSSEHVAALFRQSSEVTNRPYRKWVNSTFSVPKEFQNFFYADTTGISRTPLPGTDTKPENRVEYIMHSLLVEFLTGSRLQALAARFTLNMEDRLRKCGSVDADADTEHDCLYRFVKHSIFHSSVKALFGTGLFDIDPEFSTRFWDFEMGVPELGKGLPRFVYPSQHRARDACLETVRAWHENLDKKRTADPDLAARLSQQDYDDTFGSCIVKKRHAAFSRMDVMSIDVRAAEDFALIWGNANTTHATFWLIHAIVRSSSTLERFRFEIQKVEVRGEGGFTTYDVDALCAIPFVQSLYAETLRLYVCNIILRTPHSRTLSIDGWGVQKGEIVAAVTYPMHRDSSRFNTGSEKDPRPLDEFWAERFLVKSGVDRDGVEFSLKGSEDAWFPYGGGSSICPGRFFAKQEMLVTAALLIGNYDVVLASKEVEIDWRYFGTGVLGVKGKQPFQLRSRARL</sequence>
<dbReference type="OrthoDB" id="3366823at2759"/>
<keyword evidence="3 6" id="KW-0349">Heme</keyword>
<gene>
    <name evidence="7" type="ORF">PDIGIT_LOCUS13005</name>
</gene>
<evidence type="ECO:0000313" key="7">
    <source>
        <dbReference type="EMBL" id="CAI6339841.1"/>
    </source>
</evidence>
<dbReference type="PANTHER" id="PTHR24304:SF2">
    <property type="entry name" value="24-HYDROXYCHOLESTEROL 7-ALPHA-HYDROXYLASE"/>
    <property type="match status" value="1"/>
</dbReference>
<dbReference type="AlphaFoldDB" id="A0A9W4UPB0"/>
<keyword evidence="4 6" id="KW-0479">Metal-binding</keyword>
<dbReference type="PANTHER" id="PTHR24304">
    <property type="entry name" value="CYTOCHROME P450 FAMILY 7"/>
    <property type="match status" value="1"/>
</dbReference>
<dbReference type="InterPro" id="IPR050529">
    <property type="entry name" value="CYP450_sterol_14alpha_dmase"/>
</dbReference>
<evidence type="ECO:0000256" key="1">
    <source>
        <dbReference type="ARBA" id="ARBA00001971"/>
    </source>
</evidence>
<dbReference type="InterPro" id="IPR036396">
    <property type="entry name" value="Cyt_P450_sf"/>
</dbReference>
<dbReference type="InterPro" id="IPR002403">
    <property type="entry name" value="Cyt_P450_E_grp-IV"/>
</dbReference>
<comment type="caution">
    <text evidence="7">The sequence shown here is derived from an EMBL/GenBank/DDBJ whole genome shotgun (WGS) entry which is preliminary data.</text>
</comment>
<proteinExistence type="inferred from homology"/>
<dbReference type="GO" id="GO:0016705">
    <property type="term" value="F:oxidoreductase activity, acting on paired donors, with incorporation or reduction of molecular oxygen"/>
    <property type="evidence" value="ECO:0007669"/>
    <property type="project" value="InterPro"/>
</dbReference>
<dbReference type="SUPFAM" id="SSF48264">
    <property type="entry name" value="Cytochrome P450"/>
    <property type="match status" value="1"/>
</dbReference>
<evidence type="ECO:0008006" key="9">
    <source>
        <dbReference type="Google" id="ProtNLM"/>
    </source>
</evidence>
<evidence type="ECO:0000256" key="5">
    <source>
        <dbReference type="ARBA" id="ARBA00023004"/>
    </source>
</evidence>
<accession>A0A9W4UPB0</accession>
<dbReference type="GO" id="GO:0008395">
    <property type="term" value="F:steroid hydroxylase activity"/>
    <property type="evidence" value="ECO:0007669"/>
    <property type="project" value="TreeGrafter"/>
</dbReference>
<comment type="similarity">
    <text evidence="2">Belongs to the cytochrome P450 family.</text>
</comment>
<protein>
    <recommendedName>
        <fullName evidence="9">Cytochrome P450</fullName>
    </recommendedName>
</protein>
<evidence type="ECO:0000313" key="8">
    <source>
        <dbReference type="Proteomes" id="UP001152607"/>
    </source>
</evidence>
<keyword evidence="5 6" id="KW-0408">Iron</keyword>